<gene>
    <name evidence="2" type="ORF">RW095_01710</name>
</gene>
<dbReference type="EMBL" id="CP136511">
    <property type="protein sequence ID" value="WOD14250.1"/>
    <property type="molecule type" value="Genomic_DNA"/>
</dbReference>
<dbReference type="RefSeq" id="WP_317016072.1">
    <property type="nucleotide sequence ID" value="NZ_CP136511.1"/>
</dbReference>
<evidence type="ECO:0000313" key="2">
    <source>
        <dbReference type="EMBL" id="WOD14250.1"/>
    </source>
</evidence>
<dbReference type="InterPro" id="IPR051917">
    <property type="entry name" value="Transposase-Integrase"/>
</dbReference>
<accession>A0ABZ0EBC7</accession>
<dbReference type="Proteomes" id="UP001302652">
    <property type="component" value="Chromosome 3"/>
</dbReference>
<proteinExistence type="predicted"/>
<dbReference type="PANTHER" id="PTHR10948:SF23">
    <property type="entry name" value="TRANSPOSASE INSI FOR INSERTION SEQUENCE ELEMENT IS30A-RELATED"/>
    <property type="match status" value="1"/>
</dbReference>
<organism evidence="2 3">
    <name type="scientific">Paraburkholderia kirstenboschensis</name>
    <dbReference type="NCBI Taxonomy" id="1245436"/>
    <lineage>
        <taxon>Bacteria</taxon>
        <taxon>Pseudomonadati</taxon>
        <taxon>Pseudomonadota</taxon>
        <taxon>Betaproteobacteria</taxon>
        <taxon>Burkholderiales</taxon>
        <taxon>Burkholderiaceae</taxon>
        <taxon>Paraburkholderia</taxon>
    </lineage>
</organism>
<dbReference type="PANTHER" id="PTHR10948">
    <property type="entry name" value="TRANSPOSASE"/>
    <property type="match status" value="1"/>
</dbReference>
<dbReference type="InterPro" id="IPR012337">
    <property type="entry name" value="RNaseH-like_sf"/>
</dbReference>
<dbReference type="SUPFAM" id="SSF53098">
    <property type="entry name" value="Ribonuclease H-like"/>
    <property type="match status" value="1"/>
</dbReference>
<reference evidence="2 3" key="1">
    <citation type="submission" date="2023-10" db="EMBL/GenBank/DDBJ databases">
        <title>Surface-active antibiotics is a multifunctional adaptation for post-fire microbes.</title>
        <authorList>
            <person name="Liu M.D."/>
            <person name="Du Y."/>
            <person name="Koupaei S.K."/>
            <person name="Kim N.R."/>
            <person name="Zhang W."/>
            <person name="Traxler M.F."/>
        </authorList>
    </citation>
    <scope>NUCLEOTIDE SEQUENCE [LARGE SCALE GENOMIC DNA]</scope>
    <source>
        <strain evidence="2 3">F3</strain>
    </source>
</reference>
<feature type="region of interest" description="Disordered" evidence="1">
    <location>
        <begin position="1"/>
        <end position="25"/>
    </location>
</feature>
<evidence type="ECO:0008006" key="4">
    <source>
        <dbReference type="Google" id="ProtNLM"/>
    </source>
</evidence>
<evidence type="ECO:0000256" key="1">
    <source>
        <dbReference type="SAM" id="MobiDB-lite"/>
    </source>
</evidence>
<sequence length="78" mass="8757">MNPDICFADPHTPSQRGSHENTNGLPREFLRKGMDLSTITQIPLNDIAKLLNGRPRQALGWDTPEKAMAKAIGRRRFS</sequence>
<protein>
    <recommendedName>
        <fullName evidence="4">Transposase</fullName>
    </recommendedName>
</protein>
<feature type="compositionally biased region" description="Polar residues" evidence="1">
    <location>
        <begin position="12"/>
        <end position="24"/>
    </location>
</feature>
<name>A0ABZ0EBC7_9BURK</name>
<keyword evidence="3" id="KW-1185">Reference proteome</keyword>
<evidence type="ECO:0000313" key="3">
    <source>
        <dbReference type="Proteomes" id="UP001302652"/>
    </source>
</evidence>